<comment type="caution">
    <text evidence="2">The sequence shown here is derived from an EMBL/GenBank/DDBJ whole genome shotgun (WGS) entry which is preliminary data.</text>
</comment>
<gene>
    <name evidence="2" type="ORF">LCGC14_1550420</name>
</gene>
<evidence type="ECO:0000313" key="2">
    <source>
        <dbReference type="EMBL" id="KKM57731.1"/>
    </source>
</evidence>
<evidence type="ECO:0000256" key="1">
    <source>
        <dbReference type="SAM" id="Phobius"/>
    </source>
</evidence>
<sequence length="430" mass="45847">KGSAMVLAVIISVVLLVLVIIGIALVSQQSSLVAGSRQKSQALAVAEAGLDAAIWRLERNGELSAQSFTEYNSEGKYTVWVQTPDANNTTRYVIKSLGEHTASGTQKKIEQDVYYVNLSRAVFSYSGANGADQIEGSINIKGPFYTAGGLNISGNVGIYNLDNSTGNPLMIGGDLTIGSASVNVGGTGQPIGENSPMAVFVKGAINKPGQVFTFVSKQVPDIALPNIVRTQFLDAAQGNDNAVYTGDLVLDSTLVEFGMRDDSSYTFKYDPNAANNQLTTEGVVYVDGDLTISKPIEYTHGAGYTKSTIFVTGVITITNDIIASGAYPSQSVLALVNEDKSAVDDIVIDAPQGKKPLVQCFLYSSGQATIEKKVTIHGSLMTKMLTLNQVPDLEAPDDSVKDNYPYLFPGKDLAFITTSNWREVKPVVEP</sequence>
<protein>
    <recommendedName>
        <fullName evidence="3">Type 4 fimbrial biogenesis protein PilX N-terminal domain-containing protein</fullName>
    </recommendedName>
</protein>
<name>A0A0F9IQD6_9ZZZZ</name>
<proteinExistence type="predicted"/>
<dbReference type="AlphaFoldDB" id="A0A0F9IQD6"/>
<keyword evidence="1" id="KW-1133">Transmembrane helix</keyword>
<keyword evidence="1" id="KW-0472">Membrane</keyword>
<organism evidence="2">
    <name type="scientific">marine sediment metagenome</name>
    <dbReference type="NCBI Taxonomy" id="412755"/>
    <lineage>
        <taxon>unclassified sequences</taxon>
        <taxon>metagenomes</taxon>
        <taxon>ecological metagenomes</taxon>
    </lineage>
</organism>
<reference evidence="2" key="1">
    <citation type="journal article" date="2015" name="Nature">
        <title>Complex archaea that bridge the gap between prokaryotes and eukaryotes.</title>
        <authorList>
            <person name="Spang A."/>
            <person name="Saw J.H."/>
            <person name="Jorgensen S.L."/>
            <person name="Zaremba-Niedzwiedzka K."/>
            <person name="Martijn J."/>
            <person name="Lind A.E."/>
            <person name="van Eijk R."/>
            <person name="Schleper C."/>
            <person name="Guy L."/>
            <person name="Ettema T.J."/>
        </authorList>
    </citation>
    <scope>NUCLEOTIDE SEQUENCE</scope>
</reference>
<dbReference type="EMBL" id="LAZR01011845">
    <property type="protein sequence ID" value="KKM57731.1"/>
    <property type="molecule type" value="Genomic_DNA"/>
</dbReference>
<evidence type="ECO:0008006" key="3">
    <source>
        <dbReference type="Google" id="ProtNLM"/>
    </source>
</evidence>
<keyword evidence="1" id="KW-0812">Transmembrane</keyword>
<accession>A0A0F9IQD6</accession>
<feature type="transmembrane region" description="Helical" evidence="1">
    <location>
        <begin position="6"/>
        <end position="27"/>
    </location>
</feature>
<feature type="non-terminal residue" evidence="2">
    <location>
        <position position="1"/>
    </location>
</feature>